<keyword evidence="1" id="KW-0812">Transmembrane</keyword>
<keyword evidence="3" id="KW-1185">Reference proteome</keyword>
<dbReference type="AlphaFoldDB" id="A0AAV2KV70"/>
<name>A0AAV2KV70_KNICA</name>
<keyword evidence="1" id="KW-1133">Transmembrane helix</keyword>
<accession>A0AAV2KV70</accession>
<gene>
    <name evidence="2" type="ORF">KC01_LOCUS21796</name>
</gene>
<keyword evidence="1" id="KW-0472">Membrane</keyword>
<sequence>MRSTRKDTDVLQSSRDLISSSAKCLDELITSLFEDRKGLQSPTSSKDLYNDIHIALRSLCTCSRPGPGHWKDVDSRMHKIIRTKLKLLVFLQKILSGVYIQCQSLSNESRSQVFKPPTSQDELLISDSELQTLFTQGYEDVILIHTHYSRLNHILSGAEQNTALHDDSPKGNKSIPKSDRTSIHKNLFIALICAQVILLCSGSAIHNKVFTELCNRYYYSTQSILGDE</sequence>
<protein>
    <submittedName>
        <fullName evidence="2">Uncharacterized protein</fullName>
    </submittedName>
</protein>
<dbReference type="EMBL" id="OZ035824">
    <property type="protein sequence ID" value="CAL1592553.1"/>
    <property type="molecule type" value="Genomic_DNA"/>
</dbReference>
<reference evidence="2 3" key="1">
    <citation type="submission" date="2024-04" db="EMBL/GenBank/DDBJ databases">
        <authorList>
            <person name="Waldvogel A.-M."/>
            <person name="Schoenle A."/>
        </authorList>
    </citation>
    <scope>NUCLEOTIDE SEQUENCE [LARGE SCALE GENOMIC DNA]</scope>
</reference>
<dbReference type="Proteomes" id="UP001497482">
    <property type="component" value="Chromosome 2"/>
</dbReference>
<evidence type="ECO:0000313" key="3">
    <source>
        <dbReference type="Proteomes" id="UP001497482"/>
    </source>
</evidence>
<evidence type="ECO:0000313" key="2">
    <source>
        <dbReference type="EMBL" id="CAL1592553.1"/>
    </source>
</evidence>
<feature type="transmembrane region" description="Helical" evidence="1">
    <location>
        <begin position="187"/>
        <end position="206"/>
    </location>
</feature>
<organism evidence="2 3">
    <name type="scientific">Knipowitschia caucasica</name>
    <name type="common">Caucasian dwarf goby</name>
    <name type="synonym">Pomatoschistus caucasicus</name>
    <dbReference type="NCBI Taxonomy" id="637954"/>
    <lineage>
        <taxon>Eukaryota</taxon>
        <taxon>Metazoa</taxon>
        <taxon>Chordata</taxon>
        <taxon>Craniata</taxon>
        <taxon>Vertebrata</taxon>
        <taxon>Euteleostomi</taxon>
        <taxon>Actinopterygii</taxon>
        <taxon>Neopterygii</taxon>
        <taxon>Teleostei</taxon>
        <taxon>Neoteleostei</taxon>
        <taxon>Acanthomorphata</taxon>
        <taxon>Gobiaria</taxon>
        <taxon>Gobiiformes</taxon>
        <taxon>Gobioidei</taxon>
        <taxon>Gobiidae</taxon>
        <taxon>Gobiinae</taxon>
        <taxon>Knipowitschia</taxon>
    </lineage>
</organism>
<evidence type="ECO:0000256" key="1">
    <source>
        <dbReference type="SAM" id="Phobius"/>
    </source>
</evidence>
<proteinExistence type="predicted"/>